<dbReference type="EC" id="1.8.4.12" evidence="6"/>
<keyword evidence="2 6" id="KW-0479">Metal-binding</keyword>
<dbReference type="Gene3D" id="2.170.150.20">
    <property type="entry name" value="Peptide methionine sulfoxide reductase"/>
    <property type="match status" value="1"/>
</dbReference>
<feature type="domain" description="MsrB" evidence="7">
    <location>
        <begin position="13"/>
        <end position="137"/>
    </location>
</feature>
<dbReference type="InterPro" id="IPR028427">
    <property type="entry name" value="Met_Sox_Rdtase_MsrB"/>
</dbReference>
<evidence type="ECO:0000256" key="2">
    <source>
        <dbReference type="ARBA" id="ARBA00022723"/>
    </source>
</evidence>
<dbReference type="PANTHER" id="PTHR10173">
    <property type="entry name" value="METHIONINE SULFOXIDE REDUCTASE"/>
    <property type="match status" value="1"/>
</dbReference>
<comment type="catalytic activity">
    <reaction evidence="5 6">
        <text>L-methionyl-[protein] + [thioredoxin]-disulfide + H2O = L-methionyl-(R)-S-oxide-[protein] + [thioredoxin]-dithiol</text>
        <dbReference type="Rhea" id="RHEA:24164"/>
        <dbReference type="Rhea" id="RHEA-COMP:10698"/>
        <dbReference type="Rhea" id="RHEA-COMP:10700"/>
        <dbReference type="Rhea" id="RHEA-COMP:12313"/>
        <dbReference type="Rhea" id="RHEA-COMP:12314"/>
        <dbReference type="ChEBI" id="CHEBI:15377"/>
        <dbReference type="ChEBI" id="CHEBI:16044"/>
        <dbReference type="ChEBI" id="CHEBI:29950"/>
        <dbReference type="ChEBI" id="CHEBI:45764"/>
        <dbReference type="ChEBI" id="CHEBI:50058"/>
        <dbReference type="EC" id="1.8.4.12"/>
    </reaction>
</comment>
<evidence type="ECO:0000259" key="7">
    <source>
        <dbReference type="PROSITE" id="PS51790"/>
    </source>
</evidence>
<proteinExistence type="inferred from homology"/>
<dbReference type="GO" id="GO:0033743">
    <property type="term" value="F:peptide-methionine (R)-S-oxide reductase activity"/>
    <property type="evidence" value="ECO:0007669"/>
    <property type="project" value="UniProtKB-EC"/>
</dbReference>
<dbReference type="GO" id="GO:0030091">
    <property type="term" value="P:protein repair"/>
    <property type="evidence" value="ECO:0007669"/>
    <property type="project" value="InterPro"/>
</dbReference>
<dbReference type="GO" id="GO:0005737">
    <property type="term" value="C:cytoplasm"/>
    <property type="evidence" value="ECO:0007669"/>
    <property type="project" value="TreeGrafter"/>
</dbReference>
<name>A0A0M3HWL7_ASCLU</name>
<dbReference type="Proteomes" id="UP000036681">
    <property type="component" value="Unplaced"/>
</dbReference>
<comment type="function">
    <text evidence="6">Methionine-sulfoxide reductase that specifically reduces methionine (R)-sulfoxide back to methionine. While in many cases methionine oxidation is the result of random oxidation following oxidative stress, methionine oxidation is also a post-translational modification that takes place on specific residues.</text>
</comment>
<evidence type="ECO:0000256" key="5">
    <source>
        <dbReference type="ARBA" id="ARBA00048488"/>
    </source>
</evidence>
<keyword evidence="4 6" id="KW-0560">Oxidoreductase</keyword>
<dbReference type="PANTHER" id="PTHR10173:SF52">
    <property type="entry name" value="METHIONINE-R-SULFOXIDE REDUCTASE B1"/>
    <property type="match status" value="1"/>
</dbReference>
<evidence type="ECO:0000256" key="3">
    <source>
        <dbReference type="ARBA" id="ARBA00022833"/>
    </source>
</evidence>
<evidence type="ECO:0000256" key="6">
    <source>
        <dbReference type="RuleBase" id="RU365044"/>
    </source>
</evidence>
<comment type="cofactor">
    <cofactor evidence="6">
        <name>Zn(2+)</name>
        <dbReference type="ChEBI" id="CHEBI:29105"/>
    </cofactor>
    <text evidence="6">Binds 1 zinc ion per subunit.</text>
</comment>
<dbReference type="GO" id="GO:0006979">
    <property type="term" value="P:response to oxidative stress"/>
    <property type="evidence" value="ECO:0007669"/>
    <property type="project" value="InterPro"/>
</dbReference>
<evidence type="ECO:0000256" key="4">
    <source>
        <dbReference type="ARBA" id="ARBA00023002"/>
    </source>
</evidence>
<dbReference type="SUPFAM" id="SSF51316">
    <property type="entry name" value="Mss4-like"/>
    <property type="match status" value="1"/>
</dbReference>
<dbReference type="AlphaFoldDB" id="A0A0M3HWL7"/>
<dbReference type="NCBIfam" id="TIGR00357">
    <property type="entry name" value="peptide-methionine (R)-S-oxide reductase MsrB"/>
    <property type="match status" value="1"/>
</dbReference>
<organism evidence="8 9">
    <name type="scientific">Ascaris lumbricoides</name>
    <name type="common">Giant roundworm</name>
    <dbReference type="NCBI Taxonomy" id="6252"/>
    <lineage>
        <taxon>Eukaryota</taxon>
        <taxon>Metazoa</taxon>
        <taxon>Ecdysozoa</taxon>
        <taxon>Nematoda</taxon>
        <taxon>Chromadorea</taxon>
        <taxon>Rhabditida</taxon>
        <taxon>Spirurina</taxon>
        <taxon>Ascaridomorpha</taxon>
        <taxon>Ascaridoidea</taxon>
        <taxon>Ascarididae</taxon>
        <taxon>Ascaris</taxon>
    </lineage>
</organism>
<dbReference type="GO" id="GO:0046872">
    <property type="term" value="F:metal ion binding"/>
    <property type="evidence" value="ECO:0007669"/>
    <property type="project" value="UniProtKB-KW"/>
</dbReference>
<accession>A0A0M3HWL7</accession>
<dbReference type="InterPro" id="IPR011057">
    <property type="entry name" value="Mss4-like_sf"/>
</dbReference>
<sequence>MSCSCADDLPKSDEEWRKILTPEQYKILRESGTEEPKSGKYDKFYEPGHYVCVGCGTTLFQSETKYDSGSGWPSFNAAVNEADNIIRLPDLTIPDRPRVEVRCKKCNGHLGHVFQDGPAPTGERFCINSIVIQHVPKSQ</sequence>
<dbReference type="FunFam" id="2.170.150.20:FF:000001">
    <property type="entry name" value="Peptide methionine sulfoxide reductase MsrB"/>
    <property type="match status" value="1"/>
</dbReference>
<evidence type="ECO:0000313" key="8">
    <source>
        <dbReference type="Proteomes" id="UP000036681"/>
    </source>
</evidence>
<protein>
    <recommendedName>
        <fullName evidence="6">Peptide-methionine (R)-S-oxide reductase</fullName>
        <ecNumber evidence="6">1.8.4.12</ecNumber>
    </recommendedName>
</protein>
<dbReference type="InterPro" id="IPR002579">
    <property type="entry name" value="Met_Sox_Rdtase_MsrB_dom"/>
</dbReference>
<keyword evidence="3 6" id="KW-0862">Zinc</keyword>
<reference evidence="9" key="1">
    <citation type="submission" date="2017-02" db="UniProtKB">
        <authorList>
            <consortium name="WormBaseParasite"/>
        </authorList>
    </citation>
    <scope>IDENTIFICATION</scope>
</reference>
<dbReference type="Pfam" id="PF01641">
    <property type="entry name" value="SelR"/>
    <property type="match status" value="1"/>
</dbReference>
<comment type="similarity">
    <text evidence="1 6">Belongs to the MsrB Met sulfoxide reductase family.</text>
</comment>
<dbReference type="WBParaSite" id="ALUE_0000756301-mRNA-1">
    <property type="protein sequence ID" value="ALUE_0000756301-mRNA-1"/>
    <property type="gene ID" value="ALUE_0000756301"/>
</dbReference>
<keyword evidence="8" id="KW-1185">Reference proteome</keyword>
<dbReference type="PROSITE" id="PS51790">
    <property type="entry name" value="MSRB"/>
    <property type="match status" value="1"/>
</dbReference>
<evidence type="ECO:0000256" key="1">
    <source>
        <dbReference type="ARBA" id="ARBA00007174"/>
    </source>
</evidence>
<evidence type="ECO:0000313" key="9">
    <source>
        <dbReference type="WBParaSite" id="ALUE_0000756301-mRNA-1"/>
    </source>
</evidence>